<dbReference type="Pfam" id="PF03171">
    <property type="entry name" value="2OG-FeII_Oxy"/>
    <property type="match status" value="1"/>
</dbReference>
<feature type="domain" description="Fe2OG dioxygenase" evidence="4">
    <location>
        <begin position="154"/>
        <end position="258"/>
    </location>
</feature>
<name>A0AAD6NEY9_PENCN</name>
<dbReference type="InterPro" id="IPR044861">
    <property type="entry name" value="IPNS-like_FE2OG_OXY"/>
</dbReference>
<dbReference type="InterPro" id="IPR027443">
    <property type="entry name" value="IPNS-like_sf"/>
</dbReference>
<evidence type="ECO:0000313" key="5">
    <source>
        <dbReference type="EMBL" id="KAJ6057879.1"/>
    </source>
</evidence>
<dbReference type="InterPro" id="IPR026992">
    <property type="entry name" value="DIOX_N"/>
</dbReference>
<dbReference type="SUPFAM" id="SSF51197">
    <property type="entry name" value="Clavaminate synthase-like"/>
    <property type="match status" value="1"/>
</dbReference>
<keyword evidence="2" id="KW-0560">Oxidoreductase</keyword>
<evidence type="ECO:0000313" key="6">
    <source>
        <dbReference type="Proteomes" id="UP001219568"/>
    </source>
</evidence>
<dbReference type="Proteomes" id="UP001219568">
    <property type="component" value="Unassembled WGS sequence"/>
</dbReference>
<dbReference type="GO" id="GO:0044283">
    <property type="term" value="P:small molecule biosynthetic process"/>
    <property type="evidence" value="ECO:0007669"/>
    <property type="project" value="UniProtKB-ARBA"/>
</dbReference>
<accession>A0AAD6NEY9</accession>
<protein>
    <recommendedName>
        <fullName evidence="4">Fe2OG dioxygenase domain-containing protein</fullName>
    </recommendedName>
</protein>
<evidence type="ECO:0000259" key="4">
    <source>
        <dbReference type="PROSITE" id="PS51471"/>
    </source>
</evidence>
<dbReference type="InterPro" id="IPR050231">
    <property type="entry name" value="Iron_ascorbate_oxido_reductase"/>
</dbReference>
<keyword evidence="2" id="KW-0408">Iron</keyword>
<dbReference type="Pfam" id="PF14226">
    <property type="entry name" value="DIOX_N"/>
    <property type="match status" value="1"/>
</dbReference>
<proteinExistence type="inferred from homology"/>
<dbReference type="PROSITE" id="PS51471">
    <property type="entry name" value="FE2OG_OXY"/>
    <property type="match status" value="1"/>
</dbReference>
<dbReference type="Gene3D" id="2.60.120.330">
    <property type="entry name" value="B-lactam Antibiotic, Isopenicillin N Synthase, Chain"/>
    <property type="match status" value="1"/>
</dbReference>
<gene>
    <name evidence="5" type="ORF">N7460_001153</name>
</gene>
<reference evidence="5" key="2">
    <citation type="submission" date="2023-01" db="EMBL/GenBank/DDBJ databases">
        <authorList>
            <person name="Petersen C."/>
        </authorList>
    </citation>
    <scope>NUCLEOTIDE SEQUENCE</scope>
    <source>
        <strain evidence="5">IBT 15450</strain>
    </source>
</reference>
<evidence type="ECO:0000256" key="2">
    <source>
        <dbReference type="RuleBase" id="RU003682"/>
    </source>
</evidence>
<dbReference type="GO" id="GO:0046872">
    <property type="term" value="F:metal ion binding"/>
    <property type="evidence" value="ECO:0007669"/>
    <property type="project" value="UniProtKB-KW"/>
</dbReference>
<feature type="compositionally biased region" description="Basic and acidic residues" evidence="3">
    <location>
        <begin position="303"/>
        <end position="312"/>
    </location>
</feature>
<dbReference type="GO" id="GO:0016491">
    <property type="term" value="F:oxidoreductase activity"/>
    <property type="evidence" value="ECO:0007669"/>
    <property type="project" value="UniProtKB-KW"/>
</dbReference>
<dbReference type="InterPro" id="IPR005123">
    <property type="entry name" value="Oxoglu/Fe-dep_dioxygenase_dom"/>
</dbReference>
<sequence length="322" mass="36474">MSLPAAPPILDFSPFYGGDSEAKSKLIEEVRKCCHYNGFFQITGHRVPLDLQRRVMDCSRRFFDLPLEEKLKIDKNHNSFNRGYELLRSQMLEVGTGPELKEGLYIGEEIPRDHPYYLEKKLNSVFELAKDVLGVLAQTLGVESTFFDPLTDGAVATMRYLHYPAQPQDTDEKLNRGIGAHTDFGCITLLLQDEVDGLQVLDAPTGQWLDVKPVPGAYVVNLGNLFMRMANDKYKSNTHRVINKSGRERYSIPFFFSGNPDYICECLPNCREEGEPAKYGPITVQDMVTASYRESYGRAEKYKKEMENKKPEPLPALAAVEA</sequence>
<dbReference type="PANTHER" id="PTHR47990">
    <property type="entry name" value="2-OXOGLUTARATE (2OG) AND FE(II)-DEPENDENT OXYGENASE SUPERFAMILY PROTEIN-RELATED"/>
    <property type="match status" value="1"/>
</dbReference>
<keyword evidence="6" id="KW-1185">Reference proteome</keyword>
<evidence type="ECO:0000256" key="3">
    <source>
        <dbReference type="SAM" id="MobiDB-lite"/>
    </source>
</evidence>
<dbReference type="AlphaFoldDB" id="A0AAD6NEY9"/>
<dbReference type="EMBL" id="JAQJZL010000001">
    <property type="protein sequence ID" value="KAJ6057879.1"/>
    <property type="molecule type" value="Genomic_DNA"/>
</dbReference>
<comment type="caution">
    <text evidence="5">The sequence shown here is derived from an EMBL/GenBank/DDBJ whole genome shotgun (WGS) entry which is preliminary data.</text>
</comment>
<organism evidence="5 6">
    <name type="scientific">Penicillium canescens</name>
    <dbReference type="NCBI Taxonomy" id="5083"/>
    <lineage>
        <taxon>Eukaryota</taxon>
        <taxon>Fungi</taxon>
        <taxon>Dikarya</taxon>
        <taxon>Ascomycota</taxon>
        <taxon>Pezizomycotina</taxon>
        <taxon>Eurotiomycetes</taxon>
        <taxon>Eurotiomycetidae</taxon>
        <taxon>Eurotiales</taxon>
        <taxon>Aspergillaceae</taxon>
        <taxon>Penicillium</taxon>
    </lineage>
</organism>
<comment type="similarity">
    <text evidence="1 2">Belongs to the iron/ascorbate-dependent oxidoreductase family.</text>
</comment>
<keyword evidence="2" id="KW-0479">Metal-binding</keyword>
<reference evidence="5" key="1">
    <citation type="journal article" date="2023" name="IMA Fungus">
        <title>Comparative genomic study of the Penicillium genus elucidates a diverse pangenome and 15 lateral gene transfer events.</title>
        <authorList>
            <person name="Petersen C."/>
            <person name="Sorensen T."/>
            <person name="Nielsen M.R."/>
            <person name="Sondergaard T.E."/>
            <person name="Sorensen J.L."/>
            <person name="Fitzpatrick D.A."/>
            <person name="Frisvad J.C."/>
            <person name="Nielsen K.L."/>
        </authorList>
    </citation>
    <scope>NUCLEOTIDE SEQUENCE</scope>
    <source>
        <strain evidence="5">IBT 15450</strain>
    </source>
</reference>
<feature type="region of interest" description="Disordered" evidence="3">
    <location>
        <begin position="303"/>
        <end position="322"/>
    </location>
</feature>
<evidence type="ECO:0000256" key="1">
    <source>
        <dbReference type="ARBA" id="ARBA00008056"/>
    </source>
</evidence>